<dbReference type="GeneID" id="31853"/>
<dbReference type="OrthoDB" id="7863136at2759"/>
<evidence type="ECO:0000256" key="1">
    <source>
        <dbReference type="SAM" id="SignalP"/>
    </source>
</evidence>
<dbReference type="VEuPathDB" id="VectorBase:FBgn0030097"/>
<reference evidence="2 4" key="10">
    <citation type="journal article" date="2015" name="G3 (Bethesda)">
        <title>Gene Model Annotations for Drosophila melanogaster: The Rule-Benders.</title>
        <authorList>
            <consortium name="FlyBase Consortium"/>
            <person name="Crosby M.A."/>
            <person name="Gramates L.S."/>
            <person name="Dos Santos G."/>
            <person name="Matthews B.B."/>
            <person name="St Pierre S.E."/>
            <person name="Zhou P."/>
            <person name="Schroeder A.J."/>
            <person name="Falls K."/>
            <person name="Emmert D.B."/>
            <person name="Russo S.M."/>
            <person name="Gelbart W.M."/>
            <person name="null"/>
        </authorList>
    </citation>
    <scope>NUCLEOTIDE SEQUENCE [LARGE SCALE GENOMIC DNA]</scope>
    <source>
        <strain evidence="4">Berkeley</strain>
    </source>
</reference>
<keyword evidence="4" id="KW-1185">Reference proteome</keyword>
<accession>Q9I7W3</accession>
<feature type="chain" id="PRO_5004328568" description="CG8661 protein" evidence="1">
    <location>
        <begin position="18"/>
        <end position="263"/>
    </location>
</feature>
<organism evidence="2 4">
    <name type="scientific">Drosophila melanogaster</name>
    <name type="common">Fruit fly</name>
    <dbReference type="NCBI Taxonomy" id="7227"/>
    <lineage>
        <taxon>Eukaryota</taxon>
        <taxon>Metazoa</taxon>
        <taxon>Ecdysozoa</taxon>
        <taxon>Arthropoda</taxon>
        <taxon>Hexapoda</taxon>
        <taxon>Insecta</taxon>
        <taxon>Pterygota</taxon>
        <taxon>Neoptera</taxon>
        <taxon>Endopterygota</taxon>
        <taxon>Diptera</taxon>
        <taxon>Brachycera</taxon>
        <taxon>Muscomorpha</taxon>
        <taxon>Ephydroidea</taxon>
        <taxon>Drosophilidae</taxon>
        <taxon>Drosophila</taxon>
        <taxon>Sophophora</taxon>
    </lineage>
</organism>
<reference evidence="2 4" key="11">
    <citation type="journal article" date="2015" name="Genome Res.">
        <title>The Release 6 reference sequence of the Drosophila melanogaster genome.</title>
        <authorList>
            <person name="Hoskins R.A."/>
            <person name="Carlson J.W."/>
            <person name="Wan K.H."/>
            <person name="Park S."/>
            <person name="Mendez I."/>
            <person name="Galle S.E."/>
            <person name="Booth B.W."/>
            <person name="Pfeiffer B.D."/>
            <person name="George R.A."/>
            <person name="Svirskas R."/>
            <person name="Krzywinski M."/>
            <person name="Schein J."/>
            <person name="Accardo M.C."/>
            <person name="Damia E."/>
            <person name="Messina G."/>
            <person name="Mendez-Lago M."/>
            <person name="de Pablos B."/>
            <person name="Demakova O.V."/>
            <person name="Andreyeva E.N."/>
            <person name="Boldyreva L.V."/>
            <person name="Marra M."/>
            <person name="Carvalho A.B."/>
            <person name="Dimitri P."/>
            <person name="Villasante A."/>
            <person name="Zhimulev I.F."/>
            <person name="Rubin G.M."/>
            <person name="Karpen G.H."/>
            <person name="Celniker S.E."/>
        </authorList>
    </citation>
    <scope>NUCLEOTIDE SEQUENCE [LARGE SCALE GENOMIC DNA]</scope>
    <source>
        <strain evidence="4">Berkeley</strain>
    </source>
</reference>
<dbReference type="OMA" id="IRKKTCK"/>
<name>Q9I7W3_DROME</name>
<protein>
    <recommendedName>
        <fullName evidence="5">CG8661 protein</fullName>
    </recommendedName>
</protein>
<reference evidence="2 4" key="4">
    <citation type="journal article" date="2002" name="Genome Biol.">
        <title>The transposable elements of the Drosophila melanogaster euchromatin: a genomics perspective.</title>
        <authorList>
            <person name="Kaminker J.S."/>
            <person name="Bergman C.M."/>
            <person name="Kronmiller B."/>
            <person name="Carlson J."/>
            <person name="Svirskas R."/>
            <person name="Patel S."/>
            <person name="Frise E."/>
            <person name="Wheeler D.A."/>
            <person name="Lewis S.E."/>
            <person name="Rubin G.M."/>
            <person name="Ashburner M."/>
            <person name="Celniker S.E."/>
        </authorList>
    </citation>
    <scope>NUCLEOTIDE SEQUENCE [LARGE SCALE GENOMIC DNA]</scope>
    <source>
        <strain evidence="4">Berkeley</strain>
    </source>
</reference>
<evidence type="ECO:0000313" key="2">
    <source>
        <dbReference type="EMBL" id="AAG22413.1"/>
    </source>
</evidence>
<evidence type="ECO:0008006" key="5">
    <source>
        <dbReference type="Google" id="ProtNLM"/>
    </source>
</evidence>
<reference evidence="2 4" key="1">
    <citation type="journal article" date="2000" name="Science">
        <title>The genome sequence of Drosophila melanogaster.</title>
        <authorList>
            <person name="Adams M.D."/>
            <person name="Celniker S.E."/>
            <person name="Holt R.A."/>
            <person name="Evans C.A."/>
            <person name="Gocayne J.D."/>
            <person name="Amanatides P.G."/>
            <person name="Scherer S.E."/>
            <person name="Li P.W."/>
            <person name="Hoskins R.A."/>
            <person name="Galle R.F."/>
            <person name="George R.A."/>
            <person name="Lewis S.E."/>
            <person name="Richards S."/>
            <person name="Ashburner M."/>
            <person name="Henderson S.N."/>
            <person name="Sutton G.G."/>
            <person name="Wortman J.R."/>
            <person name="Yandell M.D."/>
            <person name="Zhang Q."/>
            <person name="Chen L.X."/>
            <person name="Brandon R.C."/>
            <person name="Rogers Y.H."/>
            <person name="Blazej R.G."/>
            <person name="Champe M."/>
            <person name="Pfeiffer B.D."/>
            <person name="Wan K.H."/>
            <person name="Doyle C."/>
            <person name="Baxter E.G."/>
            <person name="Helt G."/>
            <person name="Nelson C.R."/>
            <person name="Gabor G.L."/>
            <person name="Abril J.F."/>
            <person name="Agbayani A."/>
            <person name="An H.J."/>
            <person name="Andrews-Pfannkoch C."/>
            <person name="Baldwin D."/>
            <person name="Ballew R.M."/>
            <person name="Basu A."/>
            <person name="Baxendale J."/>
            <person name="Bayraktaroglu L."/>
            <person name="Beasley E.M."/>
            <person name="Beeson K.Y."/>
            <person name="Benos P.V."/>
            <person name="Berman B.P."/>
            <person name="Bhandari D."/>
            <person name="Bolshakov S."/>
            <person name="Borkova D."/>
            <person name="Botchan M.R."/>
            <person name="Bouck J."/>
            <person name="Brokstein P."/>
            <person name="Brottier P."/>
            <person name="Burtis K.C."/>
            <person name="Busam D.A."/>
            <person name="Butler H."/>
            <person name="Cadieu E."/>
            <person name="Center A."/>
            <person name="Chandra I."/>
            <person name="Cherry J.M."/>
            <person name="Cawley S."/>
            <person name="Dahlke C."/>
            <person name="Davenport L.B."/>
            <person name="Davies P."/>
            <person name="de Pablos B."/>
            <person name="Delcher A."/>
            <person name="Deng Z."/>
            <person name="Mays A.D."/>
            <person name="Dew I."/>
            <person name="Dietz S.M."/>
            <person name="Dodson K."/>
            <person name="Doup L.E."/>
            <person name="Downes M."/>
            <person name="Dugan-Rocha S."/>
            <person name="Dunkov B.C."/>
            <person name="Dunn P."/>
            <person name="Durbin K.J."/>
            <person name="Evangelista C.C."/>
            <person name="Ferraz C."/>
            <person name="Ferriera S."/>
            <person name="Fleischmann W."/>
            <person name="Fosler C."/>
            <person name="Gabrielian A.E."/>
            <person name="Garg N.S."/>
            <person name="Gelbart W.M."/>
            <person name="Glasser K."/>
            <person name="Glodek A."/>
            <person name="Gong F."/>
            <person name="Gorrell J.H."/>
            <person name="Gu Z."/>
            <person name="Guan P."/>
            <person name="Harris M."/>
            <person name="Harris N.L."/>
            <person name="Harvey D."/>
            <person name="Heiman T.J."/>
            <person name="Hernandez J.R."/>
            <person name="Houck J."/>
            <person name="Hostin D."/>
            <person name="Houston K.A."/>
            <person name="Howland T.J."/>
            <person name="Wei M.H."/>
            <person name="Ibegwam C."/>
            <person name="Jalali M."/>
            <person name="Kalush F."/>
            <person name="Karpen G.H."/>
            <person name="Ke Z."/>
            <person name="Kennison J.A."/>
            <person name="Ketchum K.A."/>
            <person name="Kimmel B.E."/>
            <person name="Kodira C.D."/>
            <person name="Kraft C."/>
            <person name="Kravitz S."/>
            <person name="Kulp D."/>
            <person name="Lai Z."/>
            <person name="Lasko P."/>
            <person name="Lei Y."/>
            <person name="Levitsky A.A."/>
            <person name="Li J."/>
            <person name="Li Z."/>
            <person name="Liang Y."/>
            <person name="Lin X."/>
            <person name="Liu X."/>
            <person name="Mattei B."/>
            <person name="McIntosh T.C."/>
            <person name="McLeod M.P."/>
            <person name="McPherson D."/>
            <person name="Merkulov G."/>
            <person name="Milshina N.V."/>
            <person name="Mobarry C."/>
            <person name="Morris J."/>
            <person name="Moshrefi A."/>
            <person name="Mount S.M."/>
            <person name="Moy M."/>
            <person name="Murphy B."/>
            <person name="Murphy L."/>
            <person name="Muzny D.M."/>
            <person name="Nelson D.L."/>
            <person name="Nelson D.R."/>
            <person name="Nelson K.A."/>
            <person name="Nixon K."/>
            <person name="Nusskern D.R."/>
            <person name="Pacleb J.M."/>
            <person name="Palazzolo M."/>
            <person name="Pittman G.S."/>
            <person name="Pan S."/>
            <person name="Pollard J."/>
            <person name="Puri V."/>
            <person name="Reese M.G."/>
            <person name="Reinert K."/>
            <person name="Remington K."/>
            <person name="Saunders R.D."/>
            <person name="Scheeler F."/>
            <person name="Shen H."/>
            <person name="Shue B.C."/>
            <person name="Siden-Kiamos I."/>
            <person name="Simpson M."/>
            <person name="Skupski M.P."/>
            <person name="Smith T."/>
            <person name="Spier E."/>
            <person name="Spradling A.C."/>
            <person name="Stapleton M."/>
            <person name="Strong R."/>
            <person name="Sun E."/>
            <person name="Svirskas R."/>
            <person name="Tector C."/>
            <person name="Turner R."/>
            <person name="Venter E."/>
            <person name="Wang A.H."/>
            <person name="Wang X."/>
            <person name="Wang Z.Y."/>
            <person name="Wassarman D.A."/>
            <person name="Weinstock G.M."/>
            <person name="Weissenbach J."/>
            <person name="Williams S.M."/>
            <person name="WoodageT"/>
            <person name="Worley K.C."/>
            <person name="Wu D."/>
            <person name="Yang S."/>
            <person name="Yao Q.A."/>
            <person name="Ye J."/>
            <person name="Yeh R.F."/>
            <person name="Zaveri J.S."/>
            <person name="Zhan M."/>
            <person name="Zhang G."/>
            <person name="Zhao Q."/>
            <person name="Zheng L."/>
            <person name="Zheng X.H."/>
            <person name="Zhong F.N."/>
            <person name="Zhong W."/>
            <person name="Zhou X."/>
            <person name="Zhu S."/>
            <person name="Zhu X."/>
            <person name="Smith H.O."/>
            <person name="Gibbs R.A."/>
            <person name="Myers E.W."/>
            <person name="Rubin G.M."/>
            <person name="Venter J.C."/>
        </authorList>
    </citation>
    <scope>NUCLEOTIDE SEQUENCE [LARGE SCALE GENOMIC DNA]</scope>
    <source>
        <strain evidence="4">Berkeley</strain>
    </source>
</reference>
<dbReference type="BioGRID-ORCS" id="31853">
    <property type="hits" value="0 hits in 1 CRISPR screen"/>
</dbReference>
<feature type="signal peptide" evidence="1">
    <location>
        <begin position="1"/>
        <end position="17"/>
    </location>
</feature>
<dbReference type="ExpressionAtlas" id="Q9I7W3">
    <property type="expression patterns" value="baseline and differential"/>
</dbReference>
<dbReference type="PhylomeDB" id="Q9I7W3"/>
<dbReference type="HOGENOM" id="CLU_1066628_0_0_1"/>
<proteinExistence type="predicted"/>
<reference evidence="2 4" key="7">
    <citation type="journal article" date="2007" name="Science">
        <title>The Release 5.1 annotation of Drosophila melanogaster heterochromatin.</title>
        <authorList>
            <person name="Smith C.D."/>
            <person name="Shu S."/>
            <person name="Mungall C.J."/>
            <person name="Karpen G.H."/>
        </authorList>
    </citation>
    <scope>NUCLEOTIDE SEQUENCE [LARGE SCALE GENOMIC DNA]</scope>
    <source>
        <strain evidence="4">Berkeley</strain>
    </source>
</reference>
<reference evidence="2 4" key="8">
    <citation type="journal article" date="2007" name="Science">
        <title>Sequence finishing and mapping of Drosophila melanogaster heterochromatin.</title>
        <authorList>
            <person name="Hoskins R.A."/>
            <person name="Carlson J.W."/>
            <person name="Kennedy C."/>
            <person name="Acevedo D."/>
            <person name="Evans-Holm M."/>
            <person name="Frise E."/>
            <person name="Wan K.H."/>
            <person name="Park S."/>
            <person name="Mendez-Lago M."/>
            <person name="Rossi F."/>
            <person name="Villasante A."/>
            <person name="Dimitri P."/>
            <person name="Karpen G.H."/>
            <person name="Celniker S.E."/>
        </authorList>
    </citation>
    <scope>NUCLEOTIDE SEQUENCE [LARGE SCALE GENOMIC DNA]</scope>
    <source>
        <strain evidence="4">Berkeley</strain>
    </source>
</reference>
<evidence type="ECO:0000313" key="4">
    <source>
        <dbReference type="Proteomes" id="UP000000803"/>
    </source>
</evidence>
<dbReference type="AlphaFoldDB" id="Q9I7W3"/>
<dbReference type="Bgee" id="FBgn0030097">
    <property type="expression patterns" value="Expressed in larva and 7 other cell types or tissues"/>
</dbReference>
<dbReference type="Proteomes" id="UP000000803">
    <property type="component" value="Chromosome X"/>
</dbReference>
<reference evidence="2 4" key="2">
    <citation type="journal article" date="2002" name="Genome Biol.">
        <title>Finishing a whole-genome shotgun: release 3 of the Drosophila melanogaster euchromatic genome sequence.</title>
        <authorList>
            <person name="Celniker S.E."/>
            <person name="Wheeler D.A."/>
            <person name="Kronmiller B."/>
            <person name="Carlson J.W."/>
            <person name="Halpern A."/>
            <person name="Patel S."/>
            <person name="Adams M."/>
            <person name="Champe M."/>
            <person name="Dugan S.P."/>
            <person name="Frise E."/>
            <person name="Hodgson A."/>
            <person name="George R.A."/>
            <person name="Hoskins R.A."/>
            <person name="Laverty T."/>
            <person name="Muzny D.M."/>
            <person name="Nelson C.R."/>
            <person name="Pacleb J.M."/>
            <person name="Park S."/>
            <person name="Pfeiffer B.D."/>
            <person name="Richards S."/>
            <person name="Sodergren E.J."/>
            <person name="Svirskas R."/>
            <person name="Tabor P.E."/>
            <person name="Wan K."/>
            <person name="Stapleton M."/>
            <person name="Sutton G.G."/>
            <person name="Venter C."/>
            <person name="Weinstock G."/>
            <person name="Scherer S.E."/>
            <person name="Myers E.W."/>
            <person name="Gibbs R.A."/>
            <person name="Rubin G.M."/>
        </authorList>
    </citation>
    <scope>NUCLEOTIDE SEQUENCE [LARGE SCALE GENOMIC DNA]</scope>
    <source>
        <strain evidence="4">Berkeley</strain>
    </source>
</reference>
<dbReference type="KEGG" id="dme:Dmel_CG12115"/>
<dbReference type="RefSeq" id="NP_572533.1">
    <property type="nucleotide sequence ID" value="NM_132305.2"/>
</dbReference>
<dbReference type="UCSC" id="CG12115-RA">
    <property type="organism name" value="d. melanogaster"/>
</dbReference>
<reference evidence="2 4" key="5">
    <citation type="journal article" date="2002" name="Genome Biol.">
        <title>Heterochromatic sequences in a Drosophila whole-genome shotgun assembly.</title>
        <authorList>
            <person name="Hoskins R.A."/>
            <person name="Smith C.D."/>
            <person name="Carlson J.W."/>
            <person name="Carvalho A.B."/>
            <person name="Halpern A."/>
            <person name="Kaminker J.S."/>
            <person name="Kennedy C."/>
            <person name="Mungall C.J."/>
            <person name="Sullivan B.A."/>
            <person name="Sutton G.G."/>
            <person name="Yasuhara J.C."/>
            <person name="Wakimoto B.T."/>
            <person name="Myers E.W."/>
            <person name="Celniker S.E."/>
            <person name="Rubin G.M."/>
            <person name="Karpen G.H."/>
        </authorList>
    </citation>
    <scope>NUCLEOTIDE SEQUENCE [LARGE SCALE GENOMIC DNA]</scope>
    <source>
        <strain evidence="4">Berkeley</strain>
    </source>
</reference>
<dbReference type="AGR" id="FB:FBgn0030097"/>
<keyword evidence="1" id="KW-0732">Signal</keyword>
<dbReference type="STRING" id="7227.FBpp0071276"/>
<dbReference type="EMBL" id="AE014298">
    <property type="protein sequence ID" value="AAG22413.1"/>
    <property type="molecule type" value="Genomic_DNA"/>
</dbReference>
<reference evidence="2 4" key="6">
    <citation type="journal article" date="2005" name="PLoS Comput. Biol.">
        <title>Combined evidence annotation of transposable elements in genome sequences.</title>
        <authorList>
            <person name="Quesneville H."/>
            <person name="Bergman C.M."/>
            <person name="Andrieu O."/>
            <person name="Autard D."/>
            <person name="Nouaud D."/>
            <person name="Ashburner M."/>
            <person name="Anxolabehere D."/>
        </authorList>
    </citation>
    <scope>NUCLEOTIDE SEQUENCE [LARGE SCALE GENOMIC DNA]</scope>
    <source>
        <strain evidence="4">Berkeley</strain>
    </source>
</reference>
<dbReference type="PaxDb" id="7227-FBpp0071276"/>
<dbReference type="InParanoid" id="Q9I7W3"/>
<reference evidence="2 4" key="3">
    <citation type="journal article" date="2002" name="Genome Biol.">
        <title>Annotation of the Drosophila melanogaster euchromatic genome: a systematic review.</title>
        <authorList>
            <person name="Misra S."/>
            <person name="Crosby M.A."/>
            <person name="Mungall C.J."/>
            <person name="Matthews B.B."/>
            <person name="Campbell K.S."/>
            <person name="Hradecky P."/>
            <person name="Huang Y."/>
            <person name="Kaminker J.S."/>
            <person name="Millburn G.H."/>
            <person name="Prochnik S.E."/>
            <person name="Smith C.D."/>
            <person name="Tupy J.L."/>
            <person name="Whitfied E.J."/>
            <person name="Bayraktaroglu L."/>
            <person name="Berman B.P."/>
            <person name="Bettencourt B.R."/>
            <person name="Celniker S.E."/>
            <person name="de Grey A.D."/>
            <person name="Drysdale R.A."/>
            <person name="Harris N.L."/>
            <person name="Richter J."/>
            <person name="Russo S."/>
            <person name="Schroeder A.J."/>
            <person name="Shu S.Q."/>
            <person name="Stapleton M."/>
            <person name="Yamada C."/>
            <person name="Ashburner M."/>
            <person name="Gelbart W.M."/>
            <person name="Rubin G.M."/>
            <person name="Lewis S.E."/>
        </authorList>
    </citation>
    <scope>GENOME REANNOTATION</scope>
    <source>
        <strain evidence="4">Berkeley</strain>
    </source>
</reference>
<evidence type="ECO:0000313" key="3">
    <source>
        <dbReference type="FlyBase" id="FBgn0030097"/>
    </source>
</evidence>
<sequence length="263" mass="28875">MRSIILVLSFALAAVSALQLEEPVVEQDVSLQELAKQLGLELNLDFDLGLKLDLVDELPEEGILDVDELAILDRTLRLLIAESKALAKEIILLTERQLLKIFLWPIKELEKLAEDVERRALDAGECAINVTSSSADLVASTTLDFLGCARDAAVTSINLVLDTKKAVLQLTLDGYQLYQLRKECNSYKANSIRKKTCKVKFTTKGILYVANGQASLRYLIRLRKSVPAVATDATSCTTKSTENAIQGFDDLNAAIDACAANFK</sequence>
<dbReference type="IntAct" id="Q9I7W3">
    <property type="interactions" value="1"/>
</dbReference>
<dbReference type="FlyBase" id="FBgn0030097">
    <property type="gene designation" value="CG12115"/>
</dbReference>
<gene>
    <name evidence="2" type="primary">Dmel\CG12115</name>
    <name evidence="2" type="synonym">BcDNA:LP02922</name>
    <name evidence="2 3" type="ORF">CG12115</name>
    <name evidence="2" type="ORF">Dmel_CG12115</name>
</gene>
<reference evidence="2 4" key="9">
    <citation type="journal article" date="2015" name="G3 (Bethesda)">
        <title>Gene Model Annotations for Drosophila melanogaster: Impact of High-Throughput Data.</title>
        <authorList>
            <consortium name="FlyBase Consortium"/>
            <person name="Matthews B.B."/>
            <person name="Dos Santos G."/>
            <person name="Crosby M.A."/>
            <person name="Emmert D.B."/>
            <person name="St Pierre S.E."/>
            <person name="Gramates L.S."/>
            <person name="Zhou P."/>
            <person name="Schroeder A.J."/>
            <person name="Falls K."/>
            <person name="Strelets V."/>
            <person name="Russo S.M."/>
            <person name="Gelbart W.M."/>
            <person name="null"/>
        </authorList>
    </citation>
    <scope>NUCLEOTIDE SEQUENCE [LARGE SCALE GENOMIC DNA]</scope>
    <source>
        <strain evidence="4">Berkeley</strain>
    </source>
</reference>